<keyword evidence="2" id="KW-1185">Reference proteome</keyword>
<proteinExistence type="predicted"/>
<organism evidence="1 2">
    <name type="scientific">Microthyrium microscopicum</name>
    <dbReference type="NCBI Taxonomy" id="703497"/>
    <lineage>
        <taxon>Eukaryota</taxon>
        <taxon>Fungi</taxon>
        <taxon>Dikarya</taxon>
        <taxon>Ascomycota</taxon>
        <taxon>Pezizomycotina</taxon>
        <taxon>Dothideomycetes</taxon>
        <taxon>Dothideomycetes incertae sedis</taxon>
        <taxon>Microthyriales</taxon>
        <taxon>Microthyriaceae</taxon>
        <taxon>Microthyrium</taxon>
    </lineage>
</organism>
<gene>
    <name evidence="1" type="ORF">BT63DRAFT_457975</name>
</gene>
<reference evidence="1" key="1">
    <citation type="journal article" date="2020" name="Stud. Mycol.">
        <title>101 Dothideomycetes genomes: a test case for predicting lifestyles and emergence of pathogens.</title>
        <authorList>
            <person name="Haridas S."/>
            <person name="Albert R."/>
            <person name="Binder M."/>
            <person name="Bloem J."/>
            <person name="Labutti K."/>
            <person name="Salamov A."/>
            <person name="Andreopoulos B."/>
            <person name="Baker S."/>
            <person name="Barry K."/>
            <person name="Bills G."/>
            <person name="Bluhm B."/>
            <person name="Cannon C."/>
            <person name="Castanera R."/>
            <person name="Culley D."/>
            <person name="Daum C."/>
            <person name="Ezra D."/>
            <person name="Gonzalez J."/>
            <person name="Henrissat B."/>
            <person name="Kuo A."/>
            <person name="Liang C."/>
            <person name="Lipzen A."/>
            <person name="Lutzoni F."/>
            <person name="Magnuson J."/>
            <person name="Mondo S."/>
            <person name="Nolan M."/>
            <person name="Ohm R."/>
            <person name="Pangilinan J."/>
            <person name="Park H.-J."/>
            <person name="Ramirez L."/>
            <person name="Alfaro M."/>
            <person name="Sun H."/>
            <person name="Tritt A."/>
            <person name="Yoshinaga Y."/>
            <person name="Zwiers L.-H."/>
            <person name="Turgeon B."/>
            <person name="Goodwin S."/>
            <person name="Spatafora J."/>
            <person name="Crous P."/>
            <person name="Grigoriev I."/>
        </authorList>
    </citation>
    <scope>NUCLEOTIDE SEQUENCE</scope>
    <source>
        <strain evidence="1">CBS 115976</strain>
    </source>
</reference>
<evidence type="ECO:0000313" key="2">
    <source>
        <dbReference type="Proteomes" id="UP000799302"/>
    </source>
</evidence>
<dbReference type="EMBL" id="MU004238">
    <property type="protein sequence ID" value="KAF2667018.1"/>
    <property type="molecule type" value="Genomic_DNA"/>
</dbReference>
<evidence type="ECO:0000313" key="1">
    <source>
        <dbReference type="EMBL" id="KAF2667018.1"/>
    </source>
</evidence>
<name>A0A6A6U7F3_9PEZI</name>
<sequence length="356" mass="41399">MAEAEYSTLWINDHQPEAASLAQNYILPYLNARLPPALVAQVLESLFEYEAGDVKILFETWEPNGAPRLHLAYDHHSHVSPFFRLSNALLDPAISGTKLASRLARACWSSNATFMVDETALLSFLRGQSHQSFRPAELVSRLALILTEDARYKPDSDADQLTGLRRRDWVILPRANPWDTQFDAFAPRASNTGYEVTLQSCYSALLSMPALKHVEWHLVGKERREEQFHEFYRSHWAGRWPLEVREILPTHTRLILRGVRSEIWSCRETWVGLGEAPAHFHECRGCFYEYFTHCSSWNRNKWAWRVEEAEVLKGMVGDLFERLMACPDLELVGSEFQLRPGQTNVRWSRRRREIWW</sequence>
<dbReference type="Proteomes" id="UP000799302">
    <property type="component" value="Unassembled WGS sequence"/>
</dbReference>
<protein>
    <submittedName>
        <fullName evidence="1">Uncharacterized protein</fullName>
    </submittedName>
</protein>
<accession>A0A6A6U7F3</accession>
<dbReference type="AlphaFoldDB" id="A0A6A6U7F3"/>